<evidence type="ECO:0000313" key="1">
    <source>
        <dbReference type="EMBL" id="KXZ53895.1"/>
    </source>
</evidence>
<sequence>MSSGPNLAGLLVNEEAQTPAQREAEQALHALLNKLAGAAAAQEQQLRSLHTLPAAAAEGGTPPQAAAPATVHPALASALRALAALLAAFLGPQLSATSLSGLNLLGSGGGGAGAGGDDDVTAGGSAVGPPARFDWLSLAPGLRPLLDSAASAVALLSGLAADVSIFLTVYVLLGAAAQVAAGPRSG</sequence>
<protein>
    <submittedName>
        <fullName evidence="1">Uncharacterized protein</fullName>
    </submittedName>
</protein>
<keyword evidence="2" id="KW-1185">Reference proteome</keyword>
<dbReference type="Proteomes" id="UP000075714">
    <property type="component" value="Unassembled WGS sequence"/>
</dbReference>
<comment type="caution">
    <text evidence="1">The sequence shown here is derived from an EMBL/GenBank/DDBJ whole genome shotgun (WGS) entry which is preliminary data.</text>
</comment>
<dbReference type="AlphaFoldDB" id="A0A150GVP4"/>
<reference evidence="2" key="1">
    <citation type="journal article" date="2016" name="Nat. Commun.">
        <title>The Gonium pectorale genome demonstrates co-option of cell cycle regulation during the evolution of multicellularity.</title>
        <authorList>
            <person name="Hanschen E.R."/>
            <person name="Marriage T.N."/>
            <person name="Ferris P.J."/>
            <person name="Hamaji T."/>
            <person name="Toyoda A."/>
            <person name="Fujiyama A."/>
            <person name="Neme R."/>
            <person name="Noguchi H."/>
            <person name="Minakuchi Y."/>
            <person name="Suzuki M."/>
            <person name="Kawai-Toyooka H."/>
            <person name="Smith D.R."/>
            <person name="Sparks H."/>
            <person name="Anderson J."/>
            <person name="Bakaric R."/>
            <person name="Luria V."/>
            <person name="Karger A."/>
            <person name="Kirschner M.W."/>
            <person name="Durand P.M."/>
            <person name="Michod R.E."/>
            <person name="Nozaki H."/>
            <person name="Olson B.J."/>
        </authorList>
    </citation>
    <scope>NUCLEOTIDE SEQUENCE [LARGE SCALE GENOMIC DNA]</scope>
    <source>
        <strain evidence="2">NIES-2863</strain>
    </source>
</reference>
<dbReference type="EMBL" id="LSYV01000007">
    <property type="protein sequence ID" value="KXZ53895.1"/>
    <property type="molecule type" value="Genomic_DNA"/>
</dbReference>
<accession>A0A150GVP4</accession>
<name>A0A150GVP4_GONPE</name>
<proteinExistence type="predicted"/>
<gene>
    <name evidence="1" type="ORF">GPECTOR_6g813</name>
</gene>
<evidence type="ECO:0000313" key="2">
    <source>
        <dbReference type="Proteomes" id="UP000075714"/>
    </source>
</evidence>
<organism evidence="1 2">
    <name type="scientific">Gonium pectorale</name>
    <name type="common">Green alga</name>
    <dbReference type="NCBI Taxonomy" id="33097"/>
    <lineage>
        <taxon>Eukaryota</taxon>
        <taxon>Viridiplantae</taxon>
        <taxon>Chlorophyta</taxon>
        <taxon>core chlorophytes</taxon>
        <taxon>Chlorophyceae</taxon>
        <taxon>CS clade</taxon>
        <taxon>Chlamydomonadales</taxon>
        <taxon>Volvocaceae</taxon>
        <taxon>Gonium</taxon>
    </lineage>
</organism>